<dbReference type="AlphaFoldDB" id="A0A1H6B4L0"/>
<feature type="transmembrane region" description="Helical" evidence="1">
    <location>
        <begin position="361"/>
        <end position="381"/>
    </location>
</feature>
<accession>A0A1H6B4L0</accession>
<reference evidence="2 3" key="1">
    <citation type="submission" date="2016-10" db="EMBL/GenBank/DDBJ databases">
        <authorList>
            <person name="de Groot N.N."/>
        </authorList>
    </citation>
    <scope>NUCLEOTIDE SEQUENCE [LARGE SCALE GENOMIC DNA]</scope>
    <source>
        <strain evidence="2 3">DSM 22489</strain>
    </source>
</reference>
<feature type="transmembrane region" description="Helical" evidence="1">
    <location>
        <begin position="12"/>
        <end position="30"/>
    </location>
</feature>
<evidence type="ECO:0000313" key="3">
    <source>
        <dbReference type="Proteomes" id="UP000236728"/>
    </source>
</evidence>
<dbReference type="EMBL" id="FNVA01000006">
    <property type="protein sequence ID" value="SEG55305.1"/>
    <property type="molecule type" value="Genomic_DNA"/>
</dbReference>
<dbReference type="OrthoDB" id="9759330at2"/>
<feature type="transmembrane region" description="Helical" evidence="1">
    <location>
        <begin position="980"/>
        <end position="1003"/>
    </location>
</feature>
<gene>
    <name evidence="2" type="ORF">SAMN05421819_3487</name>
</gene>
<dbReference type="Proteomes" id="UP000236728">
    <property type="component" value="Unassembled WGS sequence"/>
</dbReference>
<feature type="transmembrane region" description="Helical" evidence="1">
    <location>
        <begin position="387"/>
        <end position="408"/>
    </location>
</feature>
<evidence type="ECO:0000313" key="2">
    <source>
        <dbReference type="EMBL" id="SEG55305.1"/>
    </source>
</evidence>
<dbReference type="InterPro" id="IPR027463">
    <property type="entry name" value="AcrB_DN_DC_subdom"/>
</dbReference>
<dbReference type="SUPFAM" id="SSF82866">
    <property type="entry name" value="Multidrug efflux transporter AcrB transmembrane domain"/>
    <property type="match status" value="2"/>
</dbReference>
<feature type="transmembrane region" description="Helical" evidence="1">
    <location>
        <begin position="935"/>
        <end position="959"/>
    </location>
</feature>
<dbReference type="PANTHER" id="PTHR32063:SF8">
    <property type="entry name" value="CATION EFFLUX PROTEIN"/>
    <property type="match status" value="1"/>
</dbReference>
<keyword evidence="1" id="KW-0812">Transmembrane</keyword>
<feature type="transmembrane region" description="Helical" evidence="1">
    <location>
        <begin position="1015"/>
        <end position="1038"/>
    </location>
</feature>
<proteinExistence type="predicted"/>
<protein>
    <submittedName>
        <fullName evidence="2">Multidrug efflux pump subunit AcrB</fullName>
    </submittedName>
</protein>
<dbReference type="Gene3D" id="3.30.70.1320">
    <property type="entry name" value="Multidrug efflux transporter AcrB pore domain like"/>
    <property type="match status" value="1"/>
</dbReference>
<dbReference type="InterPro" id="IPR001036">
    <property type="entry name" value="Acrflvin-R"/>
</dbReference>
<feature type="transmembrane region" description="Helical" evidence="1">
    <location>
        <begin position="335"/>
        <end position="354"/>
    </location>
</feature>
<dbReference type="Gene3D" id="3.30.70.1430">
    <property type="entry name" value="Multidrug efflux transporter AcrB pore domain"/>
    <property type="match status" value="2"/>
</dbReference>
<dbReference type="RefSeq" id="WP_103934342.1">
    <property type="nucleotide sequence ID" value="NZ_FNVA01000006.1"/>
</dbReference>
<feature type="transmembrane region" description="Helical" evidence="1">
    <location>
        <begin position="880"/>
        <end position="902"/>
    </location>
</feature>
<sequence length="1059" mass="114982">MGIVRLALNRPYTFIVLAILILIAAPVVILRTPTDIFPSIDIPVVSIAWQYTGLNAEELEGRLTTPYEKALTTLVDNIEHVESTTMTGQAIIKIYLQPGASLDRANAQVSSASQYLLKQLPPGILPPQIINFSASSVPILQLGLSGKSLSEQQLNDIGSNQFRPQLATIRGAVLPNVYGGKQRTIMILLDPGRMQAKHLSPVDVLQAMARQNIVEPGGTVKIGEFEYDVKLNSSPATIEELSRLPIRQVGGAMVYVRDVATITDSSIPQTNIVRQDGRRGVLISVLKSGNASTLDVVKSVLSSLPRIRQIVNQPDMKITPIGDQSIFVRGSITGVVREAVIAAMLTGLMILLFLGSWRSTLIIAVSIPLSILTSIIILSLLGETINIMTLGGLALAVGILVDDATVTIENIERYLEEGNELNTAILEGAAQISVPALVSTLCICIVFMPMFFLSGVARYLFVPLAEAVVFAMLASYMLSRTLVPTLAMYLLKTHEHHAAPSQNLFARFQRAFERLFERVRTFYVALLERVVAARKLFIPFFVGCCLLCTLLIPFLGQNFFPQSDNGAFILHVRVKTGTRIEETARQCDLVEQAIRETIPSAQMDNILDNIGLPYSTLNTQHATSGLFGAGDADIMVSLKEDHQPTADFVRELRSKLPREFPDITFYFLPSDIVTQILNFGLPAPLDIQIDGTDDSGNRKVANSILNDLRHVPGIVDARVQQPADYPTLNIAVDRTKAQQGGYSEADVGSSMLNELSGSSQLSPMFFLNPKNGVTYPIVAETPQYQVQSVQDLENIPVSSPNGKTPEIMADVAKITPGSEMPIISHYNIRRVLDIYAGVQDRDLGAVAKDVEKIMARNKPRLATGNFVTMRGQVSTMRDSYVGLLFGLLFAIVLVYLLIVVNFQSWLDPFIIITALPAALAGIILFLFLTHTTLSVPALMGAIMCMGVATANSILVVSFAKDRLNDTGDAIRSAVDAGMTRFRPVVMTALAMIIGMIPMALGLGEGGEQNAPLGRAVIGGLSLATVATLIFVPAVFALLHGSSKVQPARKNETEQEHAHA</sequence>
<dbReference type="GO" id="GO:0005886">
    <property type="term" value="C:plasma membrane"/>
    <property type="evidence" value="ECO:0007669"/>
    <property type="project" value="TreeGrafter"/>
</dbReference>
<dbReference type="PANTHER" id="PTHR32063">
    <property type="match status" value="1"/>
</dbReference>
<feature type="transmembrane region" description="Helical" evidence="1">
    <location>
        <begin position="429"/>
        <end position="453"/>
    </location>
</feature>
<dbReference type="Pfam" id="PF00873">
    <property type="entry name" value="ACR_tran"/>
    <property type="match status" value="1"/>
</dbReference>
<keyword evidence="1" id="KW-1133">Transmembrane helix</keyword>
<evidence type="ECO:0000256" key="1">
    <source>
        <dbReference type="SAM" id="Phobius"/>
    </source>
</evidence>
<feature type="transmembrane region" description="Helical" evidence="1">
    <location>
        <begin position="536"/>
        <end position="555"/>
    </location>
</feature>
<feature type="transmembrane region" description="Helical" evidence="1">
    <location>
        <begin position="909"/>
        <end position="929"/>
    </location>
</feature>
<keyword evidence="3" id="KW-1185">Reference proteome</keyword>
<dbReference type="PRINTS" id="PR00702">
    <property type="entry name" value="ACRIFLAVINRP"/>
</dbReference>
<dbReference type="Gene3D" id="1.20.1640.10">
    <property type="entry name" value="Multidrug efflux transporter AcrB transmembrane domain"/>
    <property type="match status" value="2"/>
</dbReference>
<organism evidence="2 3">
    <name type="scientific">Bryocella elongata</name>
    <dbReference type="NCBI Taxonomy" id="863522"/>
    <lineage>
        <taxon>Bacteria</taxon>
        <taxon>Pseudomonadati</taxon>
        <taxon>Acidobacteriota</taxon>
        <taxon>Terriglobia</taxon>
        <taxon>Terriglobales</taxon>
        <taxon>Acidobacteriaceae</taxon>
        <taxon>Bryocella</taxon>
    </lineage>
</organism>
<dbReference type="GO" id="GO:0042910">
    <property type="term" value="F:xenobiotic transmembrane transporter activity"/>
    <property type="evidence" value="ECO:0007669"/>
    <property type="project" value="TreeGrafter"/>
</dbReference>
<dbReference type="Gene3D" id="3.30.70.1440">
    <property type="entry name" value="Multidrug efflux transporter AcrB pore domain"/>
    <property type="match status" value="1"/>
</dbReference>
<dbReference type="SUPFAM" id="SSF82693">
    <property type="entry name" value="Multidrug efflux transporter AcrB pore domain, PN1, PN2, PC1 and PC2 subdomains"/>
    <property type="match status" value="2"/>
</dbReference>
<dbReference type="SUPFAM" id="SSF82714">
    <property type="entry name" value="Multidrug efflux transporter AcrB TolC docking domain, DN and DC subdomains"/>
    <property type="match status" value="2"/>
</dbReference>
<dbReference type="Gene3D" id="3.30.2090.10">
    <property type="entry name" value="Multidrug efflux transporter AcrB TolC docking domain, DN and DC subdomains"/>
    <property type="match status" value="2"/>
</dbReference>
<name>A0A1H6B4L0_9BACT</name>
<keyword evidence="1" id="KW-0472">Membrane</keyword>